<evidence type="ECO:0000256" key="10">
    <source>
        <dbReference type="ARBA" id="ARBA00023136"/>
    </source>
</evidence>
<feature type="domain" description="UBC core" evidence="16">
    <location>
        <begin position="5"/>
        <end position="163"/>
    </location>
</feature>
<dbReference type="GO" id="GO:0005789">
    <property type="term" value="C:endoplasmic reticulum membrane"/>
    <property type="evidence" value="ECO:0007669"/>
    <property type="project" value="UniProtKB-SubCell"/>
</dbReference>
<dbReference type="eggNOG" id="KOG0894">
    <property type="taxonomic scope" value="Eukaryota"/>
</dbReference>
<evidence type="ECO:0000256" key="5">
    <source>
        <dbReference type="ARBA" id="ARBA00022741"/>
    </source>
</evidence>
<dbReference type="AlphaFoldDB" id="G8YKP9"/>
<evidence type="ECO:0000256" key="11">
    <source>
        <dbReference type="ARBA" id="ARBA00039885"/>
    </source>
</evidence>
<dbReference type="PANTHER" id="PTHR24067">
    <property type="entry name" value="UBIQUITIN-CONJUGATING ENZYME E2"/>
    <property type="match status" value="1"/>
</dbReference>
<dbReference type="InterPro" id="IPR016135">
    <property type="entry name" value="UBQ-conjugating_enzyme/RWD"/>
</dbReference>
<evidence type="ECO:0000256" key="4">
    <source>
        <dbReference type="ARBA" id="ARBA00022692"/>
    </source>
</evidence>
<accession>G8YKP9</accession>
<evidence type="ECO:0000259" key="16">
    <source>
        <dbReference type="PROSITE" id="PS50127"/>
    </source>
</evidence>
<dbReference type="InterPro" id="IPR050113">
    <property type="entry name" value="Ub_conjugating_enzyme"/>
</dbReference>
<dbReference type="EC" id="2.3.2.23" evidence="2"/>
<dbReference type="GO" id="GO:0061631">
    <property type="term" value="F:ubiquitin conjugating enzyme activity"/>
    <property type="evidence" value="ECO:0007669"/>
    <property type="project" value="UniProtKB-EC"/>
</dbReference>
<keyword evidence="9 15" id="KW-1133">Transmembrane helix</keyword>
<dbReference type="OrthoDB" id="1158011at2759"/>
<organism evidence="17 18">
    <name type="scientific">Pichia sorbitophila (strain ATCC MYA-4447 / BCRC 22081 / CBS 7064 / NBRC 10061 / NRRL Y-12695)</name>
    <name type="common">Hybrid yeast</name>
    <dbReference type="NCBI Taxonomy" id="559304"/>
    <lineage>
        <taxon>Eukaryota</taxon>
        <taxon>Fungi</taxon>
        <taxon>Dikarya</taxon>
        <taxon>Ascomycota</taxon>
        <taxon>Saccharomycotina</taxon>
        <taxon>Pichiomycetes</taxon>
        <taxon>Debaryomycetaceae</taxon>
        <taxon>Millerozyma</taxon>
    </lineage>
</organism>
<dbReference type="SMART" id="SM00212">
    <property type="entry name" value="UBCc"/>
    <property type="match status" value="1"/>
</dbReference>
<evidence type="ECO:0000256" key="2">
    <source>
        <dbReference type="ARBA" id="ARBA00012486"/>
    </source>
</evidence>
<sequence>MASRQAQRRLTKEYKAISTNPPPYITARPNEENILEWHYVITGPADTPFEGGQYHGLLRFPAEYPFKPPSITMTTPNGRFSCNTRLCLSMSDFHPDTWNPAWSVATILTGLLSFMTGDESTTGSINTSDNVKRKLARSSKEWNITDNHRFVKHFPDLVAQNTADIKELKRAEAAKTAQAAQKPPELPFDIRRNLDKLDPEDRARLLVENDADIPMDAASSVFQKFTIFGVVVAAFVAAYFKLTN</sequence>
<evidence type="ECO:0000256" key="9">
    <source>
        <dbReference type="ARBA" id="ARBA00022989"/>
    </source>
</evidence>
<keyword evidence="3" id="KW-0808">Transferase</keyword>
<dbReference type="FunCoup" id="G8YKP9">
    <property type="interactions" value="1606"/>
</dbReference>
<evidence type="ECO:0000256" key="6">
    <source>
        <dbReference type="ARBA" id="ARBA00022786"/>
    </source>
</evidence>
<dbReference type="CDD" id="cd23799">
    <property type="entry name" value="UBCc_UBE2J"/>
    <property type="match status" value="1"/>
</dbReference>
<evidence type="ECO:0000256" key="12">
    <source>
        <dbReference type="ARBA" id="ARBA00041570"/>
    </source>
</evidence>
<dbReference type="STRING" id="559304.G8YKP9"/>
<comment type="subcellular location">
    <subcellularLocation>
        <location evidence="1">Endoplasmic reticulum membrane</location>
    </subcellularLocation>
</comment>
<evidence type="ECO:0000256" key="3">
    <source>
        <dbReference type="ARBA" id="ARBA00022679"/>
    </source>
</evidence>
<evidence type="ECO:0000256" key="1">
    <source>
        <dbReference type="ARBA" id="ARBA00004586"/>
    </source>
</evidence>
<evidence type="ECO:0000256" key="13">
    <source>
        <dbReference type="ARBA" id="ARBA00042181"/>
    </source>
</evidence>
<dbReference type="SUPFAM" id="SSF54495">
    <property type="entry name" value="UBC-like"/>
    <property type="match status" value="1"/>
</dbReference>
<feature type="transmembrane region" description="Helical" evidence="15">
    <location>
        <begin position="225"/>
        <end position="242"/>
    </location>
</feature>
<dbReference type="FunFam" id="3.10.110.10:FF:000023">
    <property type="entry name" value="Ubiquitin-conjugating enzyme E2 J2"/>
    <property type="match status" value="1"/>
</dbReference>
<dbReference type="HOGENOM" id="CLU_041481_1_0_1"/>
<evidence type="ECO:0000256" key="7">
    <source>
        <dbReference type="ARBA" id="ARBA00022824"/>
    </source>
</evidence>
<keyword evidence="5" id="KW-0547">Nucleotide-binding</keyword>
<evidence type="ECO:0000313" key="17">
    <source>
        <dbReference type="EMBL" id="CCE88633.1"/>
    </source>
</evidence>
<keyword evidence="8" id="KW-0067">ATP-binding</keyword>
<keyword evidence="7" id="KW-0256">Endoplasmic reticulum</keyword>
<proteinExistence type="predicted"/>
<dbReference type="Proteomes" id="UP000005222">
    <property type="component" value="Chromosome F"/>
</dbReference>
<dbReference type="PROSITE" id="PS50127">
    <property type="entry name" value="UBC_2"/>
    <property type="match status" value="1"/>
</dbReference>
<dbReference type="Gene3D" id="3.10.110.10">
    <property type="entry name" value="Ubiquitin Conjugating Enzyme"/>
    <property type="match status" value="1"/>
</dbReference>
<protein>
    <recommendedName>
        <fullName evidence="11">Ubiquitin-conjugating enzyme E2 6</fullName>
        <ecNumber evidence="2">2.3.2.23</ecNumber>
    </recommendedName>
    <alternativeName>
        <fullName evidence="13">E2 ubiquitin-conjugating enzyme 6</fullName>
    </alternativeName>
    <alternativeName>
        <fullName evidence="14">Ubiquitin carrier protein UBC6</fullName>
    </alternativeName>
    <alternativeName>
        <fullName evidence="12">Ubiquitin-protein ligase UBC6</fullName>
    </alternativeName>
</protein>
<evidence type="ECO:0000256" key="8">
    <source>
        <dbReference type="ARBA" id="ARBA00022840"/>
    </source>
</evidence>
<dbReference type="InterPro" id="IPR000608">
    <property type="entry name" value="UBC"/>
</dbReference>
<keyword evidence="18" id="KW-1185">Reference proteome</keyword>
<dbReference type="Pfam" id="PF00179">
    <property type="entry name" value="UQ_con"/>
    <property type="match status" value="1"/>
</dbReference>
<evidence type="ECO:0000313" key="18">
    <source>
        <dbReference type="Proteomes" id="UP000005222"/>
    </source>
</evidence>
<name>G8YKP9_PICSO</name>
<keyword evidence="10 15" id="KW-0472">Membrane</keyword>
<dbReference type="OMA" id="GWSVATI"/>
<gene>
    <name evidence="17" type="primary">Piso0_001405</name>
    <name evidence="17" type="ORF">GNLVRS01_PISO0F05769g</name>
</gene>
<keyword evidence="6" id="KW-0833">Ubl conjugation pathway</keyword>
<evidence type="ECO:0000256" key="15">
    <source>
        <dbReference type="SAM" id="Phobius"/>
    </source>
</evidence>
<dbReference type="GO" id="GO:0005524">
    <property type="term" value="F:ATP binding"/>
    <property type="evidence" value="ECO:0007669"/>
    <property type="project" value="UniProtKB-KW"/>
</dbReference>
<dbReference type="EMBL" id="FO082054">
    <property type="protein sequence ID" value="CCE88633.1"/>
    <property type="molecule type" value="Genomic_DNA"/>
</dbReference>
<dbReference type="InParanoid" id="G8YKP9"/>
<keyword evidence="4 15" id="KW-0812">Transmembrane</keyword>
<reference evidence="17 18" key="1">
    <citation type="journal article" date="2012" name="G3 (Bethesda)">
        <title>Pichia sorbitophila, an interspecies yeast hybrid reveals early steps of genome resolution following polyploidization.</title>
        <authorList>
            <person name="Leh Louis V."/>
            <person name="Despons L."/>
            <person name="Friedrich A."/>
            <person name="Martin T."/>
            <person name="Durrens P."/>
            <person name="Casaregola S."/>
            <person name="Neuveglise C."/>
            <person name="Fairhead C."/>
            <person name="Marck C."/>
            <person name="Cruz J.A."/>
            <person name="Straub M.L."/>
            <person name="Kugler V."/>
            <person name="Sacerdot C."/>
            <person name="Uzunov Z."/>
            <person name="Thierry A."/>
            <person name="Weiss S."/>
            <person name="Bleykasten C."/>
            <person name="De Montigny J."/>
            <person name="Jacques N."/>
            <person name="Jung P."/>
            <person name="Lemaire M."/>
            <person name="Mallet S."/>
            <person name="Morel G."/>
            <person name="Richard G.F."/>
            <person name="Sarkar A."/>
            <person name="Savel G."/>
            <person name="Schacherer J."/>
            <person name="Seret M.L."/>
            <person name="Talla E."/>
            <person name="Samson G."/>
            <person name="Jubin C."/>
            <person name="Poulain J."/>
            <person name="Vacherie B."/>
            <person name="Barbe V."/>
            <person name="Pelletier E."/>
            <person name="Sherman D.J."/>
            <person name="Westhof E."/>
            <person name="Weissenbach J."/>
            <person name="Baret P.V."/>
            <person name="Wincker P."/>
            <person name="Gaillardin C."/>
            <person name="Dujon B."/>
            <person name="Souciet J.L."/>
        </authorList>
    </citation>
    <scope>NUCLEOTIDE SEQUENCE [LARGE SCALE GENOMIC DNA]</scope>
    <source>
        <strain evidence="18">ATCC MYA-4447 / BCRC 22081 / CBS 7064 / NBRC 10061 / NRRL Y-12695</strain>
    </source>
</reference>
<evidence type="ECO:0000256" key="14">
    <source>
        <dbReference type="ARBA" id="ARBA00042191"/>
    </source>
</evidence>